<protein>
    <submittedName>
        <fullName evidence="1">Uncharacterized protein</fullName>
    </submittedName>
</protein>
<name>A0A5C6CAI6_9BACT</name>
<accession>A0A5C6CAI6</accession>
<organism evidence="1 2">
    <name type="scientific">Novipirellula galeiformis</name>
    <dbReference type="NCBI Taxonomy" id="2528004"/>
    <lineage>
        <taxon>Bacteria</taxon>
        <taxon>Pseudomonadati</taxon>
        <taxon>Planctomycetota</taxon>
        <taxon>Planctomycetia</taxon>
        <taxon>Pirellulales</taxon>
        <taxon>Pirellulaceae</taxon>
        <taxon>Novipirellula</taxon>
    </lineage>
</organism>
<dbReference type="Proteomes" id="UP000316304">
    <property type="component" value="Unassembled WGS sequence"/>
</dbReference>
<dbReference type="OrthoDB" id="9837987at2"/>
<evidence type="ECO:0000313" key="2">
    <source>
        <dbReference type="Proteomes" id="UP000316304"/>
    </source>
</evidence>
<comment type="caution">
    <text evidence="1">The sequence shown here is derived from an EMBL/GenBank/DDBJ whole genome shotgun (WGS) entry which is preliminary data.</text>
</comment>
<keyword evidence="2" id="KW-1185">Reference proteome</keyword>
<reference evidence="1 2" key="1">
    <citation type="submission" date="2019-02" db="EMBL/GenBank/DDBJ databases">
        <title>Deep-cultivation of Planctomycetes and their phenomic and genomic characterization uncovers novel biology.</title>
        <authorList>
            <person name="Wiegand S."/>
            <person name="Jogler M."/>
            <person name="Boedeker C."/>
            <person name="Pinto D."/>
            <person name="Vollmers J."/>
            <person name="Rivas-Marin E."/>
            <person name="Kohn T."/>
            <person name="Peeters S.H."/>
            <person name="Heuer A."/>
            <person name="Rast P."/>
            <person name="Oberbeckmann S."/>
            <person name="Bunk B."/>
            <person name="Jeske O."/>
            <person name="Meyerdierks A."/>
            <person name="Storesund J.E."/>
            <person name="Kallscheuer N."/>
            <person name="Luecker S."/>
            <person name="Lage O.M."/>
            <person name="Pohl T."/>
            <person name="Merkel B.J."/>
            <person name="Hornburger P."/>
            <person name="Mueller R.-W."/>
            <person name="Bruemmer F."/>
            <person name="Labrenz M."/>
            <person name="Spormann A.M."/>
            <person name="Op Den Camp H."/>
            <person name="Overmann J."/>
            <person name="Amann R."/>
            <person name="Jetten M.S.M."/>
            <person name="Mascher T."/>
            <person name="Medema M.H."/>
            <person name="Devos D.P."/>
            <person name="Kaster A.-K."/>
            <person name="Ovreas L."/>
            <person name="Rohde M."/>
            <person name="Galperin M.Y."/>
            <person name="Jogler C."/>
        </authorList>
    </citation>
    <scope>NUCLEOTIDE SEQUENCE [LARGE SCALE GENOMIC DNA]</scope>
    <source>
        <strain evidence="1 2">Pla52o</strain>
    </source>
</reference>
<dbReference type="RefSeq" id="WP_146595997.1">
    <property type="nucleotide sequence ID" value="NZ_SJPT01000006.1"/>
</dbReference>
<dbReference type="AlphaFoldDB" id="A0A5C6CAI6"/>
<evidence type="ECO:0000313" key="1">
    <source>
        <dbReference type="EMBL" id="TWU21723.1"/>
    </source>
</evidence>
<gene>
    <name evidence="1" type="ORF">Pla52o_39100</name>
</gene>
<sequence length="117" mass="13545">MRIGRPAFQDFQRLLPRYRARSELNRQLHKLRWWNPVEPLVIDLQWNRVEPTGLAELFVQLDDGVVDTVRVLFFEYSPDPSVPTLWILGGMRADEALGSLQHAIYSGRSTIVQARAD</sequence>
<proteinExistence type="predicted"/>
<dbReference type="EMBL" id="SJPT01000006">
    <property type="protein sequence ID" value="TWU21723.1"/>
    <property type="molecule type" value="Genomic_DNA"/>
</dbReference>